<accession>A0A9W6X3W9</accession>
<dbReference type="CDD" id="cd00303">
    <property type="entry name" value="retropepsin_like"/>
    <property type="match status" value="1"/>
</dbReference>
<keyword evidence="3" id="KW-1185">Reference proteome</keyword>
<dbReference type="Proteomes" id="UP001165121">
    <property type="component" value="Unassembled WGS sequence"/>
</dbReference>
<dbReference type="Pfam" id="PF13975">
    <property type="entry name" value="gag-asp_proteas"/>
    <property type="match status" value="1"/>
</dbReference>
<proteinExistence type="predicted"/>
<dbReference type="OrthoDB" id="117285at2759"/>
<comment type="caution">
    <text evidence="2">The sequence shown here is derived from an EMBL/GenBank/DDBJ whole genome shotgun (WGS) entry which is preliminary data.</text>
</comment>
<organism evidence="2 3">
    <name type="scientific">Phytophthora fragariaefolia</name>
    <dbReference type="NCBI Taxonomy" id="1490495"/>
    <lineage>
        <taxon>Eukaryota</taxon>
        <taxon>Sar</taxon>
        <taxon>Stramenopiles</taxon>
        <taxon>Oomycota</taxon>
        <taxon>Peronosporomycetes</taxon>
        <taxon>Peronosporales</taxon>
        <taxon>Peronosporaceae</taxon>
        <taxon>Phytophthora</taxon>
    </lineage>
</organism>
<evidence type="ECO:0000313" key="2">
    <source>
        <dbReference type="EMBL" id="GMF29427.1"/>
    </source>
</evidence>
<dbReference type="Gene3D" id="2.40.70.10">
    <property type="entry name" value="Acid Proteases"/>
    <property type="match status" value="1"/>
</dbReference>
<dbReference type="GO" id="GO:0004190">
    <property type="term" value="F:aspartic-type endopeptidase activity"/>
    <property type="evidence" value="ECO:0007669"/>
    <property type="project" value="InterPro"/>
</dbReference>
<dbReference type="EMBL" id="BSXT01000533">
    <property type="protein sequence ID" value="GMF29427.1"/>
    <property type="molecule type" value="Genomic_DNA"/>
</dbReference>
<feature type="compositionally biased region" description="Polar residues" evidence="1">
    <location>
        <begin position="533"/>
        <end position="547"/>
    </location>
</feature>
<dbReference type="InterPro" id="IPR021109">
    <property type="entry name" value="Peptidase_aspartic_dom_sf"/>
</dbReference>
<dbReference type="SUPFAM" id="SSF50630">
    <property type="entry name" value="Acid proteases"/>
    <property type="match status" value="1"/>
</dbReference>
<reference evidence="2" key="1">
    <citation type="submission" date="2023-04" db="EMBL/GenBank/DDBJ databases">
        <title>Phytophthora fragariaefolia NBRC 109709.</title>
        <authorList>
            <person name="Ichikawa N."/>
            <person name="Sato H."/>
            <person name="Tonouchi N."/>
        </authorList>
    </citation>
    <scope>NUCLEOTIDE SEQUENCE</scope>
    <source>
        <strain evidence="2">NBRC 109709</strain>
    </source>
</reference>
<evidence type="ECO:0000256" key="1">
    <source>
        <dbReference type="SAM" id="MobiDB-lite"/>
    </source>
</evidence>
<gene>
    <name evidence="2" type="ORF">Pfra01_000629600</name>
</gene>
<dbReference type="GO" id="GO:0006508">
    <property type="term" value="P:proteolysis"/>
    <property type="evidence" value="ECO:0007669"/>
    <property type="project" value="InterPro"/>
</dbReference>
<dbReference type="AlphaFoldDB" id="A0A9W6X3W9"/>
<feature type="region of interest" description="Disordered" evidence="1">
    <location>
        <begin position="402"/>
        <end position="421"/>
    </location>
</feature>
<dbReference type="InterPro" id="IPR001969">
    <property type="entry name" value="Aspartic_peptidase_AS"/>
</dbReference>
<feature type="region of interest" description="Disordered" evidence="1">
    <location>
        <begin position="430"/>
        <end position="598"/>
    </location>
</feature>
<name>A0A9W6X3W9_9STRA</name>
<dbReference type="PROSITE" id="PS00141">
    <property type="entry name" value="ASP_PROTEASE"/>
    <property type="match status" value="1"/>
</dbReference>
<sequence length="598" mass="65443">MTTDPESRTTHPTAVAVRTVDLRSIRILDAGDVLLAKSAERGGIWRITASSCVEAAVSSTTWRSRYCIYAFVHKPAVDPCNKQRDLHGNTFDLCGKRTPVVSSVCQDNDYSRSSEALVMDLDPECRMGYWKQRDPDLWFKPAVGEVVTKIPGASRVEAYYSVDALDLLPGESRGCWKQQSPGKWFRQANIHGKINNEKSILLLDTGAEVSIVDTAFARKVGCYTDRSQSQVCEGIRENVYTTEGRTRIKITLAGSLVYIFDIWIGDLSGQEAILGMDFMFPAGIRRDLADGSLCLPDEIRIQLNGRRQLYNDKVQLVKLGQHLQLGVGESAELPVRLRRSGHDKLWVTRGDLWVPTVVKGPVKTTYRQISNVGEKKLVLCGDERIGMWLTGDRIPRFQGFVSVGSRQPTGTLPEPLIERPKYQTPRAILRRLDPACIPPSEVGPSGSRSRRDRSSLDPTGQRNTVRPAGVTHLQVTPARESQARRQSPVQRSGQGPDDMATGERSLDLDPGDDQLKGDDNQIPDPATGDSLALLNSTMDLGMSSQTQDPERARDPAVGEETVPAVAASSGNHSETGSGPAHPTAVGGKKTPDPAGLQG</sequence>
<feature type="compositionally biased region" description="Polar residues" evidence="1">
    <location>
        <begin position="484"/>
        <end position="493"/>
    </location>
</feature>
<protein>
    <submittedName>
        <fullName evidence="2">Unnamed protein product</fullName>
    </submittedName>
</protein>
<evidence type="ECO:0000313" key="3">
    <source>
        <dbReference type="Proteomes" id="UP001165121"/>
    </source>
</evidence>